<protein>
    <submittedName>
        <fullName evidence="2">Uncharacterized protein</fullName>
    </submittedName>
</protein>
<keyword evidence="3" id="KW-1185">Reference proteome</keyword>
<evidence type="ECO:0000256" key="1">
    <source>
        <dbReference type="SAM" id="MobiDB-lite"/>
    </source>
</evidence>
<proteinExistence type="predicted"/>
<feature type="compositionally biased region" description="Polar residues" evidence="1">
    <location>
        <begin position="1"/>
        <end position="14"/>
    </location>
</feature>
<accession>A0A923SD59</accession>
<name>A0A923SD59_9BURK</name>
<sequence length="66" mass="7158">MIQLATDPNASRSNWRPAASEAKDNTLAGRRSRSGHAWPFIAQMYVEPTTPSSQAPKRTPTSESGS</sequence>
<dbReference type="Proteomes" id="UP000608513">
    <property type="component" value="Unassembled WGS sequence"/>
</dbReference>
<reference evidence="2" key="1">
    <citation type="submission" date="2020-08" db="EMBL/GenBank/DDBJ databases">
        <title>Ramlibacter sp. USB13 16S ribosomal RNA gene genome sequencing and assembly.</title>
        <authorList>
            <person name="Kang M."/>
        </authorList>
    </citation>
    <scope>NUCLEOTIDE SEQUENCE</scope>
    <source>
        <strain evidence="2">USB13</strain>
    </source>
</reference>
<dbReference type="EMBL" id="JACORT010000011">
    <property type="protein sequence ID" value="MBC5785574.1"/>
    <property type="molecule type" value="Genomic_DNA"/>
</dbReference>
<feature type="compositionally biased region" description="Polar residues" evidence="1">
    <location>
        <begin position="49"/>
        <end position="66"/>
    </location>
</feature>
<gene>
    <name evidence="2" type="ORF">H8N03_21720</name>
</gene>
<evidence type="ECO:0000313" key="2">
    <source>
        <dbReference type="EMBL" id="MBC5785574.1"/>
    </source>
</evidence>
<dbReference type="RefSeq" id="WP_187078321.1">
    <property type="nucleotide sequence ID" value="NZ_JACORT010000011.1"/>
</dbReference>
<evidence type="ECO:0000313" key="3">
    <source>
        <dbReference type="Proteomes" id="UP000608513"/>
    </source>
</evidence>
<feature type="region of interest" description="Disordered" evidence="1">
    <location>
        <begin position="1"/>
        <end position="66"/>
    </location>
</feature>
<comment type="caution">
    <text evidence="2">The sequence shown here is derived from an EMBL/GenBank/DDBJ whole genome shotgun (WGS) entry which is preliminary data.</text>
</comment>
<organism evidence="2 3">
    <name type="scientific">Ramlibacter cellulosilyticus</name>
    <dbReference type="NCBI Taxonomy" id="2764187"/>
    <lineage>
        <taxon>Bacteria</taxon>
        <taxon>Pseudomonadati</taxon>
        <taxon>Pseudomonadota</taxon>
        <taxon>Betaproteobacteria</taxon>
        <taxon>Burkholderiales</taxon>
        <taxon>Comamonadaceae</taxon>
        <taxon>Ramlibacter</taxon>
    </lineage>
</organism>
<dbReference type="AlphaFoldDB" id="A0A923SD59"/>